<dbReference type="GO" id="GO:0042144">
    <property type="term" value="P:vacuole fusion, non-autophagic"/>
    <property type="evidence" value="ECO:0007669"/>
    <property type="project" value="TreeGrafter"/>
</dbReference>
<sequence>MSTQKYIVVFKEHVTKEQVNKYAEDVNQNGGEVTNRWDTVLNGFAAVIPDAHFQKLQSLTDDVIDYIGALTNQSRHDSVSNGIATLPEPDGIVTTQ</sequence>
<evidence type="ECO:0000313" key="4">
    <source>
        <dbReference type="Proteomes" id="UP000775547"/>
    </source>
</evidence>
<evidence type="ECO:0008006" key="5">
    <source>
        <dbReference type="Google" id="ProtNLM"/>
    </source>
</evidence>
<dbReference type="InterPro" id="IPR037045">
    <property type="entry name" value="S8pro/Inhibitor_I9_sf"/>
</dbReference>
<evidence type="ECO:0000256" key="1">
    <source>
        <dbReference type="ARBA" id="ARBA00038069"/>
    </source>
</evidence>
<organism evidence="3 4">
    <name type="scientific">Asterophora parasitica</name>
    <dbReference type="NCBI Taxonomy" id="117018"/>
    <lineage>
        <taxon>Eukaryota</taxon>
        <taxon>Fungi</taxon>
        <taxon>Dikarya</taxon>
        <taxon>Basidiomycota</taxon>
        <taxon>Agaricomycotina</taxon>
        <taxon>Agaricomycetes</taxon>
        <taxon>Agaricomycetidae</taxon>
        <taxon>Agaricales</taxon>
        <taxon>Tricholomatineae</taxon>
        <taxon>Lyophyllaceae</taxon>
        <taxon>Asterophora</taxon>
    </lineage>
</organism>
<comment type="similarity">
    <text evidence="1">Belongs to the protease inhibitor I9 family.</text>
</comment>
<dbReference type="InterPro" id="IPR052471">
    <property type="entry name" value="PBI_I9"/>
</dbReference>
<dbReference type="OrthoDB" id="5518345at2759"/>
<proteinExistence type="inferred from homology"/>
<comment type="caution">
    <text evidence="3">The sequence shown here is derived from an EMBL/GenBank/DDBJ whole genome shotgun (WGS) entry which is preliminary data.</text>
</comment>
<reference evidence="3" key="1">
    <citation type="submission" date="2020-07" db="EMBL/GenBank/DDBJ databases">
        <authorList>
            <person name="Nieuwenhuis M."/>
            <person name="Van De Peppel L.J.J."/>
        </authorList>
    </citation>
    <scope>NUCLEOTIDE SEQUENCE</scope>
    <source>
        <strain evidence="3">AP01</strain>
        <tissue evidence="3">Mycelium</tissue>
    </source>
</reference>
<accession>A0A9P7G942</accession>
<dbReference type="SUPFAM" id="SSF54897">
    <property type="entry name" value="Protease propeptides/inhibitors"/>
    <property type="match status" value="1"/>
</dbReference>
<keyword evidence="4" id="KW-1185">Reference proteome</keyword>
<name>A0A9P7G942_9AGAR</name>
<dbReference type="PANTHER" id="PTHR28288:SF2">
    <property type="entry name" value="PROTEASE B INHIBITOR 2"/>
    <property type="match status" value="1"/>
</dbReference>
<feature type="region of interest" description="Disordered" evidence="2">
    <location>
        <begin position="77"/>
        <end position="96"/>
    </location>
</feature>
<dbReference type="Proteomes" id="UP000775547">
    <property type="component" value="Unassembled WGS sequence"/>
</dbReference>
<reference evidence="3" key="2">
    <citation type="submission" date="2021-10" db="EMBL/GenBank/DDBJ databases">
        <title>Phylogenomics reveals ancestral predisposition of the termite-cultivated fungus Termitomyces towards a domesticated lifestyle.</title>
        <authorList>
            <person name="Auxier B."/>
            <person name="Grum-Grzhimaylo A."/>
            <person name="Cardenas M.E."/>
            <person name="Lodge J.D."/>
            <person name="Laessoe T."/>
            <person name="Pedersen O."/>
            <person name="Smith M.E."/>
            <person name="Kuyper T.W."/>
            <person name="Franco-Molano E.A."/>
            <person name="Baroni T.J."/>
            <person name="Aanen D.K."/>
        </authorList>
    </citation>
    <scope>NUCLEOTIDE SEQUENCE</scope>
    <source>
        <strain evidence="3">AP01</strain>
        <tissue evidence="3">Mycelium</tissue>
    </source>
</reference>
<dbReference type="GO" id="GO:0004866">
    <property type="term" value="F:endopeptidase inhibitor activity"/>
    <property type="evidence" value="ECO:0007669"/>
    <property type="project" value="TreeGrafter"/>
</dbReference>
<evidence type="ECO:0000313" key="3">
    <source>
        <dbReference type="EMBL" id="KAG5645199.1"/>
    </source>
</evidence>
<evidence type="ECO:0000256" key="2">
    <source>
        <dbReference type="SAM" id="MobiDB-lite"/>
    </source>
</evidence>
<dbReference type="AlphaFoldDB" id="A0A9P7G942"/>
<protein>
    <recommendedName>
        <fullName evidence="5">Inhibitor I9 domain-containing protein</fullName>
    </recommendedName>
</protein>
<dbReference type="EMBL" id="JABCKV010000046">
    <property type="protein sequence ID" value="KAG5645199.1"/>
    <property type="molecule type" value="Genomic_DNA"/>
</dbReference>
<dbReference type="PANTHER" id="PTHR28288">
    <property type="entry name" value="PROTEASE B INHIBITOR 2"/>
    <property type="match status" value="1"/>
</dbReference>
<dbReference type="Gene3D" id="3.30.70.80">
    <property type="entry name" value="Peptidase S8 propeptide/proteinase inhibitor I9"/>
    <property type="match status" value="1"/>
</dbReference>
<gene>
    <name evidence="3" type="ORF">DXG03_006717</name>
</gene>